<dbReference type="InterPro" id="IPR036188">
    <property type="entry name" value="FAD/NAD-bd_sf"/>
</dbReference>
<evidence type="ECO:0000313" key="7">
    <source>
        <dbReference type="Proteomes" id="UP001172102"/>
    </source>
</evidence>
<dbReference type="PANTHER" id="PTHR43735:SF3">
    <property type="entry name" value="FERROPTOSIS SUPPRESSOR PROTEIN 1"/>
    <property type="match status" value="1"/>
</dbReference>
<protein>
    <recommendedName>
        <fullName evidence="5">FAD/NAD(P)-binding domain-containing protein</fullName>
    </recommendedName>
</protein>
<dbReference type="PANTHER" id="PTHR43735">
    <property type="entry name" value="APOPTOSIS-INDUCING FACTOR 1"/>
    <property type="match status" value="1"/>
</dbReference>
<sequence>MAQPTDKKSIVILGGSYAGISTAHYVLKHVLPSLDSSYEVLLISASTQAFCRQACPRALLSDSYFPQEKLFVNMADQFTQYPAASFRFLHGTVTALDTTTTRTVTISSPSSLTTPTTLPFHALVIATGASTPSPLLGLSATNDTSSLRAAWAAFRQALPSARTIVVSGGGPSGVEVAGELGAHLNPRTWRASLPFFTPAPPRVAITLVTSAPHLLPHLRPSIAAAAEAQLARLGVSVLKSTRVVAPTAGAGGLAEPTTVVLASGAVIEADLYVPCLGTTPNTGFVHDRAQLLAPDGRVRTNPRTLRVDVAGAGARVYAVGDASDFARPAVHSALAAVPVLGANMKRDLLGAGEGEDRGFEEETREMQLVPIGPGRGVGAVMGYRVPSWFVWLLKGRDYWLWTTARTWSGEQFVKE</sequence>
<keyword evidence="7" id="KW-1185">Reference proteome</keyword>
<dbReference type="Gene3D" id="3.50.50.100">
    <property type="match status" value="1"/>
</dbReference>
<accession>A0AA40A3I4</accession>
<name>A0AA40A3I4_9PEZI</name>
<gene>
    <name evidence="6" type="ORF">B0H67DRAFT_496320</name>
</gene>
<keyword evidence="4" id="KW-0560">Oxidoreductase</keyword>
<evidence type="ECO:0000256" key="1">
    <source>
        <dbReference type="ARBA" id="ARBA00006442"/>
    </source>
</evidence>
<evidence type="ECO:0000256" key="4">
    <source>
        <dbReference type="ARBA" id="ARBA00023002"/>
    </source>
</evidence>
<dbReference type="SUPFAM" id="SSF51905">
    <property type="entry name" value="FAD/NAD(P)-binding domain"/>
    <property type="match status" value="1"/>
</dbReference>
<reference evidence="6" key="1">
    <citation type="submission" date="2023-06" db="EMBL/GenBank/DDBJ databases">
        <title>Genome-scale phylogeny and comparative genomics of the fungal order Sordariales.</title>
        <authorList>
            <consortium name="Lawrence Berkeley National Laboratory"/>
            <person name="Hensen N."/>
            <person name="Bonometti L."/>
            <person name="Westerberg I."/>
            <person name="Brannstrom I.O."/>
            <person name="Guillou S."/>
            <person name="Cros-Aarteil S."/>
            <person name="Calhoun S."/>
            <person name="Haridas S."/>
            <person name="Kuo A."/>
            <person name="Mondo S."/>
            <person name="Pangilinan J."/>
            <person name="Riley R."/>
            <person name="Labutti K."/>
            <person name="Andreopoulos B."/>
            <person name="Lipzen A."/>
            <person name="Chen C."/>
            <person name="Yanf M."/>
            <person name="Daum C."/>
            <person name="Ng V."/>
            <person name="Clum A."/>
            <person name="Steindorff A."/>
            <person name="Ohm R."/>
            <person name="Martin F."/>
            <person name="Silar P."/>
            <person name="Natvig D."/>
            <person name="Lalanne C."/>
            <person name="Gautier V."/>
            <person name="Ament-Velasquez S.L."/>
            <person name="Kruys A."/>
            <person name="Hutchinson M.I."/>
            <person name="Powell A.J."/>
            <person name="Barry K."/>
            <person name="Miller A.N."/>
            <person name="Grigoriev I.V."/>
            <person name="Debuchy R."/>
            <person name="Gladieux P."/>
            <person name="Thoren M.H."/>
            <person name="Johannesson H."/>
        </authorList>
    </citation>
    <scope>NUCLEOTIDE SEQUENCE</scope>
    <source>
        <strain evidence="6">SMH4607-1</strain>
    </source>
</reference>
<dbReference type="GO" id="GO:0004174">
    <property type="term" value="F:electron-transferring-flavoprotein dehydrogenase activity"/>
    <property type="evidence" value="ECO:0007669"/>
    <property type="project" value="TreeGrafter"/>
</dbReference>
<dbReference type="PRINTS" id="PR00469">
    <property type="entry name" value="PNDRDTASEII"/>
</dbReference>
<comment type="similarity">
    <text evidence="1">Belongs to the FAD-dependent oxidoreductase family.</text>
</comment>
<dbReference type="GO" id="GO:0005737">
    <property type="term" value="C:cytoplasm"/>
    <property type="evidence" value="ECO:0007669"/>
    <property type="project" value="TreeGrafter"/>
</dbReference>
<evidence type="ECO:0000259" key="5">
    <source>
        <dbReference type="Pfam" id="PF07992"/>
    </source>
</evidence>
<dbReference type="GO" id="GO:0050660">
    <property type="term" value="F:flavin adenine dinucleotide binding"/>
    <property type="evidence" value="ECO:0007669"/>
    <property type="project" value="TreeGrafter"/>
</dbReference>
<evidence type="ECO:0000256" key="3">
    <source>
        <dbReference type="ARBA" id="ARBA00022827"/>
    </source>
</evidence>
<comment type="caution">
    <text evidence="6">The sequence shown here is derived from an EMBL/GenBank/DDBJ whole genome shotgun (WGS) entry which is preliminary data.</text>
</comment>
<keyword evidence="3" id="KW-0274">FAD</keyword>
<dbReference type="EMBL" id="JAUKUA010000006">
    <property type="protein sequence ID" value="KAK0708614.1"/>
    <property type="molecule type" value="Genomic_DNA"/>
</dbReference>
<evidence type="ECO:0000313" key="6">
    <source>
        <dbReference type="EMBL" id="KAK0708614.1"/>
    </source>
</evidence>
<evidence type="ECO:0000256" key="2">
    <source>
        <dbReference type="ARBA" id="ARBA00022630"/>
    </source>
</evidence>
<proteinExistence type="inferred from homology"/>
<dbReference type="InterPro" id="IPR023753">
    <property type="entry name" value="FAD/NAD-binding_dom"/>
</dbReference>
<dbReference type="PRINTS" id="PR00368">
    <property type="entry name" value="FADPNR"/>
</dbReference>
<organism evidence="6 7">
    <name type="scientific">Lasiosphaeris hirsuta</name>
    <dbReference type="NCBI Taxonomy" id="260670"/>
    <lineage>
        <taxon>Eukaryota</taxon>
        <taxon>Fungi</taxon>
        <taxon>Dikarya</taxon>
        <taxon>Ascomycota</taxon>
        <taxon>Pezizomycotina</taxon>
        <taxon>Sordariomycetes</taxon>
        <taxon>Sordariomycetidae</taxon>
        <taxon>Sordariales</taxon>
        <taxon>Lasiosphaeriaceae</taxon>
        <taxon>Lasiosphaeris</taxon>
    </lineage>
</organism>
<keyword evidence="2" id="KW-0285">Flavoprotein</keyword>
<dbReference type="Proteomes" id="UP001172102">
    <property type="component" value="Unassembled WGS sequence"/>
</dbReference>
<feature type="domain" description="FAD/NAD(P)-binding" evidence="5">
    <location>
        <begin position="9"/>
        <end position="327"/>
    </location>
</feature>
<dbReference type="AlphaFoldDB" id="A0AA40A3I4"/>
<dbReference type="Pfam" id="PF07992">
    <property type="entry name" value="Pyr_redox_2"/>
    <property type="match status" value="1"/>
</dbReference>